<keyword evidence="3" id="KW-1185">Reference proteome</keyword>
<dbReference type="WBParaSite" id="GPUH_0001201001-mRNA-1">
    <property type="protein sequence ID" value="GPUH_0001201001-mRNA-1"/>
    <property type="gene ID" value="GPUH_0001201001"/>
</dbReference>
<dbReference type="Pfam" id="PF08005">
    <property type="entry name" value="PHR"/>
    <property type="match status" value="1"/>
</dbReference>
<protein>
    <submittedName>
        <fullName evidence="4">PHR domain-containing protein</fullName>
    </submittedName>
</protein>
<dbReference type="Proteomes" id="UP000271098">
    <property type="component" value="Unassembled WGS sequence"/>
</dbReference>
<sequence length="86" mass="9369">MDLKRGEEVIESKKTILCSTGFSDPILICFDHPVQGMAEVGVVIENELTTDEEKAEVVNFYFAPSTDSKNGTGVQGGQIPLIVFYA</sequence>
<accession>A0A183DTF5</accession>
<dbReference type="AlphaFoldDB" id="A0A183DTF5"/>
<gene>
    <name evidence="2" type="ORF">GPUH_LOCUS11996</name>
</gene>
<dbReference type="EMBL" id="UYRT01078960">
    <property type="protein sequence ID" value="VDN19658.1"/>
    <property type="molecule type" value="Genomic_DNA"/>
</dbReference>
<reference evidence="4" key="1">
    <citation type="submission" date="2016-06" db="UniProtKB">
        <authorList>
            <consortium name="WormBaseParasite"/>
        </authorList>
    </citation>
    <scope>IDENTIFICATION</scope>
</reference>
<evidence type="ECO:0000259" key="1">
    <source>
        <dbReference type="Pfam" id="PF08005"/>
    </source>
</evidence>
<feature type="domain" description="PHR" evidence="1">
    <location>
        <begin position="7"/>
        <end position="85"/>
    </location>
</feature>
<dbReference type="InterPro" id="IPR012983">
    <property type="entry name" value="PHR"/>
</dbReference>
<evidence type="ECO:0000313" key="2">
    <source>
        <dbReference type="EMBL" id="VDN19658.1"/>
    </source>
</evidence>
<dbReference type="InterPro" id="IPR038648">
    <property type="entry name" value="PHR_sf"/>
</dbReference>
<dbReference type="OrthoDB" id="636773at2759"/>
<reference evidence="2 3" key="2">
    <citation type="submission" date="2018-11" db="EMBL/GenBank/DDBJ databases">
        <authorList>
            <consortium name="Pathogen Informatics"/>
        </authorList>
    </citation>
    <scope>NUCLEOTIDE SEQUENCE [LARGE SCALE GENOMIC DNA]</scope>
</reference>
<name>A0A183DTF5_9BILA</name>
<proteinExistence type="predicted"/>
<evidence type="ECO:0000313" key="4">
    <source>
        <dbReference type="WBParaSite" id="GPUH_0001201001-mRNA-1"/>
    </source>
</evidence>
<organism evidence="4">
    <name type="scientific">Gongylonema pulchrum</name>
    <dbReference type="NCBI Taxonomy" id="637853"/>
    <lineage>
        <taxon>Eukaryota</taxon>
        <taxon>Metazoa</taxon>
        <taxon>Ecdysozoa</taxon>
        <taxon>Nematoda</taxon>
        <taxon>Chromadorea</taxon>
        <taxon>Rhabditida</taxon>
        <taxon>Spirurina</taxon>
        <taxon>Spiruromorpha</taxon>
        <taxon>Spiruroidea</taxon>
        <taxon>Gongylonematidae</taxon>
        <taxon>Gongylonema</taxon>
    </lineage>
</organism>
<evidence type="ECO:0000313" key="3">
    <source>
        <dbReference type="Proteomes" id="UP000271098"/>
    </source>
</evidence>
<dbReference type="Gene3D" id="2.60.120.820">
    <property type="entry name" value="PHR domain"/>
    <property type="match status" value="1"/>
</dbReference>